<feature type="domain" description="Amidohydrolase-related" evidence="2">
    <location>
        <begin position="5"/>
        <end position="294"/>
    </location>
</feature>
<sequence length="296" mass="33549">MTEIVDAHHHIWRQADLPWLVGPMQPRIFGPYEPIRRDYPIEEYLGDLAGSGVTRSVYVQTNWANDRFEDETAWVQETAKDHGWPHAIVSYADFNVEDVRPQLDRLARYPLVRGVRMQLHWHENPLYRFAARPDLCADPLVWRNISRLAEYGFSFDLQVFAPQMADAAGLAEACPDVTFILQHAGMLEDLSPEGRAAWRAGMTRLAACPNVVSKLSGLGTFIHRNDPAHVASVLTETVAIFGADRCLFGSNFPIEKLWTSYRELVDAYLAATASLPADQRDAVLRKTASRVYRLDR</sequence>
<name>A0A0R3LIH1_9BRAD</name>
<dbReference type="Gene3D" id="3.20.20.140">
    <property type="entry name" value="Metal-dependent hydrolases"/>
    <property type="match status" value="1"/>
</dbReference>
<comment type="caution">
    <text evidence="3">The sequence shown here is derived from an EMBL/GenBank/DDBJ whole genome shotgun (WGS) entry which is preliminary data.</text>
</comment>
<accession>A0A0R3LIH1</accession>
<dbReference type="AlphaFoldDB" id="A0A0R3LIH1"/>
<organism evidence="3 4">
    <name type="scientific">Bradyrhizobium valentinum</name>
    <dbReference type="NCBI Taxonomy" id="1518501"/>
    <lineage>
        <taxon>Bacteria</taxon>
        <taxon>Pseudomonadati</taxon>
        <taxon>Pseudomonadota</taxon>
        <taxon>Alphaproteobacteria</taxon>
        <taxon>Hyphomicrobiales</taxon>
        <taxon>Nitrobacteraceae</taxon>
        <taxon>Bradyrhizobium</taxon>
    </lineage>
</organism>
<dbReference type="InterPro" id="IPR032466">
    <property type="entry name" value="Metal_Hydrolase"/>
</dbReference>
<dbReference type="EMBL" id="LLXX01000242">
    <property type="protein sequence ID" value="KRQ88483.1"/>
    <property type="molecule type" value="Genomic_DNA"/>
</dbReference>
<gene>
    <name evidence="3" type="ORF">CP49_20425</name>
</gene>
<reference evidence="3 4" key="1">
    <citation type="submission" date="2014-03" db="EMBL/GenBank/DDBJ databases">
        <title>Bradyrhizobium valentinum sp. nov., isolated from effective nodules of Lupinus mariae-josephae, a lupine endemic of basic-lime soils in Eastern Spain.</title>
        <authorList>
            <person name="Duran D."/>
            <person name="Rey L."/>
            <person name="Navarro A."/>
            <person name="Busquets A."/>
            <person name="Imperial J."/>
            <person name="Ruiz-Argueso T."/>
        </authorList>
    </citation>
    <scope>NUCLEOTIDE SEQUENCE [LARGE SCALE GENOMIC DNA]</scope>
    <source>
        <strain evidence="3 4">LmjM3</strain>
    </source>
</reference>
<keyword evidence="4" id="KW-1185">Reference proteome</keyword>
<comment type="similarity">
    <text evidence="1">Belongs to the metallo-dependent hydrolases superfamily.</text>
</comment>
<dbReference type="InterPro" id="IPR006680">
    <property type="entry name" value="Amidohydro-rel"/>
</dbReference>
<dbReference type="PANTHER" id="PTHR43569:SF1">
    <property type="entry name" value="BLL3371 PROTEIN"/>
    <property type="match status" value="1"/>
</dbReference>
<dbReference type="Proteomes" id="UP000051913">
    <property type="component" value="Unassembled WGS sequence"/>
</dbReference>
<dbReference type="SUPFAM" id="SSF51556">
    <property type="entry name" value="Metallo-dependent hydrolases"/>
    <property type="match status" value="1"/>
</dbReference>
<dbReference type="STRING" id="1518501.CQ10_15500"/>
<evidence type="ECO:0000313" key="3">
    <source>
        <dbReference type="EMBL" id="KRQ88483.1"/>
    </source>
</evidence>
<dbReference type="PANTHER" id="PTHR43569">
    <property type="entry name" value="AMIDOHYDROLASE"/>
    <property type="match status" value="1"/>
</dbReference>
<dbReference type="Pfam" id="PF04909">
    <property type="entry name" value="Amidohydro_2"/>
    <property type="match status" value="1"/>
</dbReference>
<evidence type="ECO:0000259" key="2">
    <source>
        <dbReference type="Pfam" id="PF04909"/>
    </source>
</evidence>
<dbReference type="GO" id="GO:0016787">
    <property type="term" value="F:hydrolase activity"/>
    <property type="evidence" value="ECO:0007669"/>
    <property type="project" value="UniProtKB-KW"/>
</dbReference>
<dbReference type="InterPro" id="IPR052350">
    <property type="entry name" value="Metallo-dep_Lactonases"/>
</dbReference>
<keyword evidence="3" id="KW-0378">Hydrolase</keyword>
<protein>
    <submittedName>
        <fullName evidence="3">Amidohydrolase</fullName>
    </submittedName>
</protein>
<proteinExistence type="inferred from homology"/>
<dbReference type="RefSeq" id="WP_057855905.1">
    <property type="nucleotide sequence ID" value="NZ_LLXX01000242.1"/>
</dbReference>
<evidence type="ECO:0000313" key="4">
    <source>
        <dbReference type="Proteomes" id="UP000051913"/>
    </source>
</evidence>
<evidence type="ECO:0000256" key="1">
    <source>
        <dbReference type="ARBA" id="ARBA00038310"/>
    </source>
</evidence>
<dbReference type="OrthoDB" id="9787654at2"/>